<dbReference type="SUPFAM" id="SSF46785">
    <property type="entry name" value="Winged helix' DNA-binding domain"/>
    <property type="match status" value="1"/>
</dbReference>
<keyword evidence="2" id="KW-0238">DNA-binding</keyword>
<feature type="region of interest" description="Disordered" evidence="4">
    <location>
        <begin position="140"/>
        <end position="161"/>
    </location>
</feature>
<keyword evidence="7" id="KW-1185">Reference proteome</keyword>
<dbReference type="RefSeq" id="WP_158050115.1">
    <property type="nucleotide sequence ID" value="NZ_WAJR01000025.1"/>
</dbReference>
<dbReference type="OrthoDB" id="3177763at2"/>
<dbReference type="InterPro" id="IPR000835">
    <property type="entry name" value="HTH_MarR-typ"/>
</dbReference>
<dbReference type="EMBL" id="WAJR01000025">
    <property type="protein sequence ID" value="KAB1637994.1"/>
    <property type="molecule type" value="Genomic_DNA"/>
</dbReference>
<protein>
    <submittedName>
        <fullName evidence="6">Winged helix-turn-helix transcriptional regulator</fullName>
    </submittedName>
</protein>
<evidence type="ECO:0000259" key="5">
    <source>
        <dbReference type="PROSITE" id="PS50995"/>
    </source>
</evidence>
<dbReference type="AlphaFoldDB" id="A0A6N6NJT1"/>
<feature type="compositionally biased region" description="Basic residues" evidence="4">
    <location>
        <begin position="142"/>
        <end position="161"/>
    </location>
</feature>
<gene>
    <name evidence="6" type="ORF">F8C90_08580</name>
</gene>
<keyword evidence="3" id="KW-0804">Transcription</keyword>
<dbReference type="PANTHER" id="PTHR42756">
    <property type="entry name" value="TRANSCRIPTIONAL REGULATOR, MARR"/>
    <property type="match status" value="1"/>
</dbReference>
<comment type="caution">
    <text evidence="6">The sequence shown here is derived from an EMBL/GenBank/DDBJ whole genome shotgun (WGS) entry which is preliminary data.</text>
</comment>
<evidence type="ECO:0000256" key="1">
    <source>
        <dbReference type="ARBA" id="ARBA00023015"/>
    </source>
</evidence>
<evidence type="ECO:0000256" key="2">
    <source>
        <dbReference type="ARBA" id="ARBA00023125"/>
    </source>
</evidence>
<dbReference type="Proteomes" id="UP000468668">
    <property type="component" value="Unassembled WGS sequence"/>
</dbReference>
<dbReference type="GeneID" id="98658462"/>
<accession>A0A6N6NJT1</accession>
<evidence type="ECO:0000256" key="3">
    <source>
        <dbReference type="ARBA" id="ARBA00023163"/>
    </source>
</evidence>
<dbReference type="GO" id="GO:0003677">
    <property type="term" value="F:DNA binding"/>
    <property type="evidence" value="ECO:0007669"/>
    <property type="project" value="UniProtKB-KW"/>
</dbReference>
<dbReference type="InterPro" id="IPR036390">
    <property type="entry name" value="WH_DNA-bd_sf"/>
</dbReference>
<dbReference type="PANTHER" id="PTHR42756:SF1">
    <property type="entry name" value="TRANSCRIPTIONAL REPRESSOR OF EMRAB OPERON"/>
    <property type="match status" value="1"/>
</dbReference>
<dbReference type="Gene3D" id="1.10.10.10">
    <property type="entry name" value="Winged helix-like DNA-binding domain superfamily/Winged helix DNA-binding domain"/>
    <property type="match status" value="1"/>
</dbReference>
<evidence type="ECO:0000313" key="7">
    <source>
        <dbReference type="Proteomes" id="UP000468668"/>
    </source>
</evidence>
<name>A0A6N6NJT1_9ACTN</name>
<dbReference type="PROSITE" id="PS50995">
    <property type="entry name" value="HTH_MARR_2"/>
    <property type="match status" value="1"/>
</dbReference>
<dbReference type="SMART" id="SM00347">
    <property type="entry name" value="HTH_MARR"/>
    <property type="match status" value="1"/>
</dbReference>
<sequence>MTEAMKTLAQLKKASKLTRLAFHKNGPKSFKRGQGALLKFLLEDDSATQRELVKKLGVDRRELKGIVKKAERNGYITIEEAEGERTYAVKLTDEGKKIAEKRVAANEETAEDILGCLSDEEVAQLNAITEKLIVSIKEKGVNGKKKGRKAHHCHGHRHHRH</sequence>
<reference evidence="6 7" key="1">
    <citation type="submission" date="2019-09" db="EMBL/GenBank/DDBJ databases">
        <title>Whole genome shotgun sequencing (WGS) of Ellagibacter isourolithinifaciens DSM 104140(T) and Adlercreutzia muris DSM 29508(T).</title>
        <authorList>
            <person name="Stoll D.A."/>
            <person name="Danylec N."/>
            <person name="Huch M."/>
        </authorList>
    </citation>
    <scope>NUCLEOTIDE SEQUENCE [LARGE SCALE GENOMIC DNA]</scope>
    <source>
        <strain evidence="6 7">DSM 104140</strain>
    </source>
</reference>
<dbReference type="Pfam" id="PF13412">
    <property type="entry name" value="HTH_24"/>
    <property type="match status" value="1"/>
</dbReference>
<feature type="domain" description="HTH marR-type" evidence="5">
    <location>
        <begin position="1"/>
        <end position="134"/>
    </location>
</feature>
<keyword evidence="1" id="KW-0805">Transcription regulation</keyword>
<dbReference type="PRINTS" id="PR00598">
    <property type="entry name" value="HTHMARR"/>
</dbReference>
<dbReference type="GO" id="GO:0003700">
    <property type="term" value="F:DNA-binding transcription factor activity"/>
    <property type="evidence" value="ECO:0007669"/>
    <property type="project" value="InterPro"/>
</dbReference>
<dbReference type="InterPro" id="IPR036388">
    <property type="entry name" value="WH-like_DNA-bd_sf"/>
</dbReference>
<proteinExistence type="predicted"/>
<evidence type="ECO:0000256" key="4">
    <source>
        <dbReference type="SAM" id="MobiDB-lite"/>
    </source>
</evidence>
<evidence type="ECO:0000313" key="6">
    <source>
        <dbReference type="EMBL" id="KAB1637994.1"/>
    </source>
</evidence>
<organism evidence="6 7">
    <name type="scientific">Ellagibacter isourolithinifaciens</name>
    <dbReference type="NCBI Taxonomy" id="2137581"/>
    <lineage>
        <taxon>Bacteria</taxon>
        <taxon>Bacillati</taxon>
        <taxon>Actinomycetota</taxon>
        <taxon>Coriobacteriia</taxon>
        <taxon>Eggerthellales</taxon>
        <taxon>Eggerthellaceae</taxon>
        <taxon>Ellagibacter</taxon>
    </lineage>
</organism>